<name>A0A1L3GDP8_SYNAC</name>
<gene>
    <name evidence="1" type="ORF">A7E75_01415</name>
</gene>
<reference evidence="1 2" key="1">
    <citation type="journal article" date="2017" name="Genome Announc.">
        <title>Complete Genome Sequences of Two Acetylene-Fermenting Pelobacter acetylenicus Strains.</title>
        <authorList>
            <person name="Sutton J.M."/>
            <person name="Baesman S.M."/>
            <person name="Fierst J.L."/>
            <person name="Poret-Peterson A.T."/>
            <person name="Oremland R.S."/>
            <person name="Dunlap D.S."/>
            <person name="Akob D.M."/>
        </authorList>
    </citation>
    <scope>NUCLEOTIDE SEQUENCE [LARGE SCALE GENOMIC DNA]</scope>
    <source>
        <strain evidence="1 2">DSM 3247</strain>
    </source>
</reference>
<proteinExistence type="predicted"/>
<dbReference type="AlphaFoldDB" id="A0A1L3GDP8"/>
<evidence type="ECO:0000313" key="2">
    <source>
        <dbReference type="Proteomes" id="UP000182264"/>
    </source>
</evidence>
<evidence type="ECO:0000313" key="1">
    <source>
        <dbReference type="EMBL" id="APG23828.1"/>
    </source>
</evidence>
<dbReference type="Proteomes" id="UP000182264">
    <property type="component" value="Chromosome"/>
</dbReference>
<sequence length="90" mass="11099">MKDRQLAIIREMLKKHPELAGYAAYSHCDRIHLRCNWGDFARLRHLPGENRWKMDFYLNRERWRRYDFTGTLEECLELLNEAPHYLFWEG</sequence>
<organism evidence="1 2">
    <name type="scientific">Syntrophotalea acetylenica</name>
    <name type="common">Pelobacter acetylenicus</name>
    <dbReference type="NCBI Taxonomy" id="29542"/>
    <lineage>
        <taxon>Bacteria</taxon>
        <taxon>Pseudomonadati</taxon>
        <taxon>Thermodesulfobacteriota</taxon>
        <taxon>Desulfuromonadia</taxon>
        <taxon>Desulfuromonadales</taxon>
        <taxon>Syntrophotaleaceae</taxon>
        <taxon>Syntrophotalea</taxon>
    </lineage>
</organism>
<dbReference type="RefSeq" id="WP_072285641.1">
    <property type="nucleotide sequence ID" value="NZ_CP015455.1"/>
</dbReference>
<dbReference type="OrthoDB" id="5387584at2"/>
<protein>
    <recommendedName>
        <fullName evidence="3">DUF3024 domain-containing protein</fullName>
    </recommendedName>
</protein>
<evidence type="ECO:0008006" key="3">
    <source>
        <dbReference type="Google" id="ProtNLM"/>
    </source>
</evidence>
<accession>A0A1L3GDP8</accession>
<keyword evidence="2" id="KW-1185">Reference proteome</keyword>
<dbReference type="EMBL" id="CP015518">
    <property type="protein sequence ID" value="APG23828.1"/>
    <property type="molecule type" value="Genomic_DNA"/>
</dbReference>
<dbReference type="Pfam" id="PF11225">
    <property type="entry name" value="DUF3024"/>
    <property type="match status" value="1"/>
</dbReference>
<dbReference type="InterPro" id="IPR021388">
    <property type="entry name" value="DUF3024"/>
</dbReference>
<dbReference type="KEGG" id="pace:A6070_10030"/>